<reference evidence="2" key="2">
    <citation type="journal article" date="2024" name="Plant">
        <title>Genomic evolution and insights into agronomic trait innovations of Sesamum species.</title>
        <authorList>
            <person name="Miao H."/>
            <person name="Wang L."/>
            <person name="Qu L."/>
            <person name="Liu H."/>
            <person name="Sun Y."/>
            <person name="Le M."/>
            <person name="Wang Q."/>
            <person name="Wei S."/>
            <person name="Zheng Y."/>
            <person name="Lin W."/>
            <person name="Duan Y."/>
            <person name="Cao H."/>
            <person name="Xiong S."/>
            <person name="Wang X."/>
            <person name="Wei L."/>
            <person name="Li C."/>
            <person name="Ma Q."/>
            <person name="Ju M."/>
            <person name="Zhao R."/>
            <person name="Li G."/>
            <person name="Mu C."/>
            <person name="Tian Q."/>
            <person name="Mei H."/>
            <person name="Zhang T."/>
            <person name="Gao T."/>
            <person name="Zhang H."/>
        </authorList>
    </citation>
    <scope>NUCLEOTIDE SEQUENCE</scope>
    <source>
        <strain evidence="2">3651</strain>
    </source>
</reference>
<dbReference type="SUPFAM" id="SSF55961">
    <property type="entry name" value="Bet v1-like"/>
    <property type="match status" value="1"/>
</dbReference>
<name>A0AAE1Y657_9LAMI</name>
<reference evidence="2" key="1">
    <citation type="submission" date="2020-06" db="EMBL/GenBank/DDBJ databases">
        <authorList>
            <person name="Li T."/>
            <person name="Hu X."/>
            <person name="Zhang T."/>
            <person name="Song X."/>
            <person name="Zhang H."/>
            <person name="Dai N."/>
            <person name="Sheng W."/>
            <person name="Hou X."/>
            <person name="Wei L."/>
        </authorList>
    </citation>
    <scope>NUCLEOTIDE SEQUENCE</scope>
    <source>
        <strain evidence="2">3651</strain>
        <tissue evidence="2">Leaf</tissue>
    </source>
</reference>
<protein>
    <submittedName>
        <fullName evidence="2">MLP-like protein</fullName>
    </submittedName>
</protein>
<dbReference type="InterPro" id="IPR000916">
    <property type="entry name" value="Bet_v_I/MLP"/>
</dbReference>
<dbReference type="InterPro" id="IPR051761">
    <property type="entry name" value="MLP-like_ligand-binding"/>
</dbReference>
<dbReference type="AlphaFoldDB" id="A0AAE1Y657"/>
<dbReference type="GO" id="GO:0006952">
    <property type="term" value="P:defense response"/>
    <property type="evidence" value="ECO:0007669"/>
    <property type="project" value="InterPro"/>
</dbReference>
<evidence type="ECO:0000313" key="2">
    <source>
        <dbReference type="EMBL" id="KAK4423808.1"/>
    </source>
</evidence>
<dbReference type="Gene3D" id="3.30.530.20">
    <property type="match status" value="1"/>
</dbReference>
<sequence length="150" mass="16666">MASKVEVEVELKSKPEKLWNAIKDYTTLFSKAAPDKYERSEVLEGDGISVGTVALMKKTEAYGDSVTKQRLESLDEGNKTLVYSVIEGDVLEYLKNYKATFHVSEKGDGALVTYIVEMEAASEQVPDLALLKGFVIELLHQIDAYLLNEA</sequence>
<comment type="caution">
    <text evidence="2">The sequence shown here is derived from an EMBL/GenBank/DDBJ whole genome shotgun (WGS) entry which is preliminary data.</text>
</comment>
<keyword evidence="3" id="KW-1185">Reference proteome</keyword>
<gene>
    <name evidence="2" type="ORF">Salat_1963700</name>
</gene>
<feature type="domain" description="Bet v I/Major latex protein" evidence="1">
    <location>
        <begin position="1"/>
        <end position="149"/>
    </location>
</feature>
<dbReference type="Pfam" id="PF00407">
    <property type="entry name" value="Bet_v_1"/>
    <property type="match status" value="1"/>
</dbReference>
<accession>A0AAE1Y657</accession>
<dbReference type="InterPro" id="IPR023393">
    <property type="entry name" value="START-like_dom_sf"/>
</dbReference>
<dbReference type="Proteomes" id="UP001293254">
    <property type="component" value="Unassembled WGS sequence"/>
</dbReference>
<evidence type="ECO:0000259" key="1">
    <source>
        <dbReference type="SMART" id="SM01037"/>
    </source>
</evidence>
<dbReference type="SMART" id="SM01037">
    <property type="entry name" value="Bet_v_1"/>
    <property type="match status" value="1"/>
</dbReference>
<dbReference type="EMBL" id="JACGWO010000007">
    <property type="protein sequence ID" value="KAK4423808.1"/>
    <property type="molecule type" value="Genomic_DNA"/>
</dbReference>
<dbReference type="PANTHER" id="PTHR31907">
    <property type="entry name" value="MLP-LIKE PROTEIN 423"/>
    <property type="match status" value="1"/>
</dbReference>
<proteinExistence type="predicted"/>
<dbReference type="CDD" id="cd07816">
    <property type="entry name" value="Bet_v1-like"/>
    <property type="match status" value="1"/>
</dbReference>
<organism evidence="2 3">
    <name type="scientific">Sesamum alatum</name>
    <dbReference type="NCBI Taxonomy" id="300844"/>
    <lineage>
        <taxon>Eukaryota</taxon>
        <taxon>Viridiplantae</taxon>
        <taxon>Streptophyta</taxon>
        <taxon>Embryophyta</taxon>
        <taxon>Tracheophyta</taxon>
        <taxon>Spermatophyta</taxon>
        <taxon>Magnoliopsida</taxon>
        <taxon>eudicotyledons</taxon>
        <taxon>Gunneridae</taxon>
        <taxon>Pentapetalae</taxon>
        <taxon>asterids</taxon>
        <taxon>lamiids</taxon>
        <taxon>Lamiales</taxon>
        <taxon>Pedaliaceae</taxon>
        <taxon>Sesamum</taxon>
    </lineage>
</organism>
<evidence type="ECO:0000313" key="3">
    <source>
        <dbReference type="Proteomes" id="UP001293254"/>
    </source>
</evidence>